<comment type="caution">
    <text evidence="1">The sequence shown here is derived from an EMBL/GenBank/DDBJ whole genome shotgun (WGS) entry which is preliminary data.</text>
</comment>
<protein>
    <submittedName>
        <fullName evidence="1">Uncharacterized protein</fullName>
    </submittedName>
</protein>
<sequence length="305" mass="35139">MYHPSDMSEGSPVAGSLRFMLQCNQHEIPSEGDVLQKIKTSKRDGKNHQIWTEEAILALLDAYEDKWRFLDRGSLRRKHWEEVATAVSLRGEGKWSFRTGTQCKNKIEHLKKKYRSKKASNNACATKWVFFNHMDQMLSMAYRGTTASQLAGVPELLQYGNYAEFYHKADKLAPKSLSDDADNGKIISFGIAGTKNESAPNIDMLKCCCIDSDSEFKRQKTLHDQTGTQNLLSLMKSFGDSVMKFENLKIDLYRDFERLRADAEGRRVEMERTHNEMEYRRTEMMLTTQLQIAKLLTTGNRKRKV</sequence>
<proteinExistence type="predicted"/>
<dbReference type="Proteomes" id="UP001162992">
    <property type="component" value="Chromosome 17"/>
</dbReference>
<accession>A0ACC2B8V9</accession>
<evidence type="ECO:0000313" key="2">
    <source>
        <dbReference type="Proteomes" id="UP001162992"/>
    </source>
</evidence>
<evidence type="ECO:0000313" key="1">
    <source>
        <dbReference type="EMBL" id="KAJ7525819.1"/>
    </source>
</evidence>
<gene>
    <name evidence="1" type="ORF">O6H91_17G068200</name>
</gene>
<keyword evidence="2" id="KW-1185">Reference proteome</keyword>
<dbReference type="EMBL" id="CM055108">
    <property type="protein sequence ID" value="KAJ7525819.1"/>
    <property type="molecule type" value="Genomic_DNA"/>
</dbReference>
<reference evidence="2" key="1">
    <citation type="journal article" date="2024" name="Proc. Natl. Acad. Sci. U.S.A.">
        <title>Extraordinary preservation of gene collinearity over three hundred million years revealed in homosporous lycophytes.</title>
        <authorList>
            <person name="Li C."/>
            <person name="Wickell D."/>
            <person name="Kuo L.Y."/>
            <person name="Chen X."/>
            <person name="Nie B."/>
            <person name="Liao X."/>
            <person name="Peng D."/>
            <person name="Ji J."/>
            <person name="Jenkins J."/>
            <person name="Williams M."/>
            <person name="Shu S."/>
            <person name="Plott C."/>
            <person name="Barry K."/>
            <person name="Rajasekar S."/>
            <person name="Grimwood J."/>
            <person name="Han X."/>
            <person name="Sun S."/>
            <person name="Hou Z."/>
            <person name="He W."/>
            <person name="Dai G."/>
            <person name="Sun C."/>
            <person name="Schmutz J."/>
            <person name="Leebens-Mack J.H."/>
            <person name="Li F.W."/>
            <person name="Wang L."/>
        </authorList>
    </citation>
    <scope>NUCLEOTIDE SEQUENCE [LARGE SCALE GENOMIC DNA]</scope>
    <source>
        <strain evidence="2">cv. PW_Plant_1</strain>
    </source>
</reference>
<organism evidence="1 2">
    <name type="scientific">Diphasiastrum complanatum</name>
    <name type="common">Issler's clubmoss</name>
    <name type="synonym">Lycopodium complanatum</name>
    <dbReference type="NCBI Taxonomy" id="34168"/>
    <lineage>
        <taxon>Eukaryota</taxon>
        <taxon>Viridiplantae</taxon>
        <taxon>Streptophyta</taxon>
        <taxon>Embryophyta</taxon>
        <taxon>Tracheophyta</taxon>
        <taxon>Lycopodiopsida</taxon>
        <taxon>Lycopodiales</taxon>
        <taxon>Lycopodiaceae</taxon>
        <taxon>Lycopodioideae</taxon>
        <taxon>Diphasiastrum</taxon>
    </lineage>
</organism>
<name>A0ACC2B8V9_DIPCM</name>